<evidence type="ECO:0000313" key="2">
    <source>
        <dbReference type="Proteomes" id="UP000620127"/>
    </source>
</evidence>
<organism evidence="1 2">
    <name type="scientific">Undibacterium macrobrachii</name>
    <dbReference type="NCBI Taxonomy" id="1119058"/>
    <lineage>
        <taxon>Bacteria</taxon>
        <taxon>Pseudomonadati</taxon>
        <taxon>Pseudomonadota</taxon>
        <taxon>Betaproteobacteria</taxon>
        <taxon>Burkholderiales</taxon>
        <taxon>Oxalobacteraceae</taxon>
        <taxon>Undibacterium</taxon>
    </lineage>
</organism>
<evidence type="ECO:0008006" key="3">
    <source>
        <dbReference type="Google" id="ProtNLM"/>
    </source>
</evidence>
<dbReference type="Proteomes" id="UP000620127">
    <property type="component" value="Unassembled WGS sequence"/>
</dbReference>
<comment type="caution">
    <text evidence="1">The sequence shown here is derived from an EMBL/GenBank/DDBJ whole genome shotgun (WGS) entry which is preliminary data.</text>
</comment>
<accession>A0ABQ2XFS7</accession>
<protein>
    <recommendedName>
        <fullName evidence="3">Helix-turn-helix domain-containing protein</fullName>
    </recommendedName>
</protein>
<evidence type="ECO:0000313" key="1">
    <source>
        <dbReference type="EMBL" id="GGX14128.1"/>
    </source>
</evidence>
<keyword evidence="2" id="KW-1185">Reference proteome</keyword>
<sequence>MSANEKIPMLFKSPSLSPLVSREHFAEMLFGSRESVGIVIGMINKGYLPTVSIGKYSFINLAILHKQCLEKEFSL</sequence>
<proteinExistence type="predicted"/>
<name>A0ABQ2XFS7_9BURK</name>
<dbReference type="EMBL" id="BMYT01000003">
    <property type="protein sequence ID" value="GGX14128.1"/>
    <property type="molecule type" value="Genomic_DNA"/>
</dbReference>
<reference evidence="2" key="1">
    <citation type="journal article" date="2019" name="Int. J. Syst. Evol. Microbiol.">
        <title>The Global Catalogue of Microorganisms (GCM) 10K type strain sequencing project: providing services to taxonomists for standard genome sequencing and annotation.</title>
        <authorList>
            <consortium name="The Broad Institute Genomics Platform"/>
            <consortium name="The Broad Institute Genome Sequencing Center for Infectious Disease"/>
            <person name="Wu L."/>
            <person name="Ma J."/>
        </authorList>
    </citation>
    <scope>NUCLEOTIDE SEQUENCE [LARGE SCALE GENOMIC DNA]</scope>
    <source>
        <strain evidence="2">KCTC 23916</strain>
    </source>
</reference>
<gene>
    <name evidence="1" type="ORF">GCM10011282_20310</name>
</gene>